<proteinExistence type="predicted"/>
<sequence length="567" mass="62148">MDVTMINQAQSLSRAVLSFALAGHRRACLVLTLATLLCCLPGFFVIPPTDRDEGRFAQASKQMIETGDLINIRYQGEARNKKPVGIHWMQAGIATLSGYGADAPIWVYRLPSLLGALAAVLLTYWALLPLIGRQESLIAAMLLAATFMLGIEARIAKTDAVLLATTTAAMGALIRAYLGPKTVLQTGNWLIFWLAIAVGLLIKGPITPLVVGLTATTLVVYHRSAAFLRALRPIYGVMLVLLISLPWFIAIAVQTQGAFFQGSLGHDMFEKIGGAAEQHWGPPGYYAAAFWVFAWPAAPFLLVAWPWLWANRRDQSVMTLLAWLLPTWVLFEVVFTKLPHYVLPTYPALMGLIALALVRMGTGMPARWRQFWLVGLWLFPLLLGFAAIITVYRVEDVVLYGAIVFTVLSALLGFVVNRLAGRHLPEAVPLSIAVASLLYLAVMQSAAPGLRTIWLSKTLADKINEISLCPRPQLAIAGYAEPSFVFLTRTDTYLADVAGSASFLSQAGCRLAIVDALRRNGAGELISDEFQQQLQALHVKAEKIGEVTGRNVNGFALRRMEIWRRLP</sequence>
<comment type="caution">
    <text evidence="10">The sequence shown here is derived from an EMBL/GenBank/DDBJ whole genome shotgun (WGS) entry which is preliminary data.</text>
</comment>
<accession>A0A1W9HX41</accession>
<dbReference type="Proteomes" id="UP000192872">
    <property type="component" value="Unassembled WGS sequence"/>
</dbReference>
<dbReference type="AlphaFoldDB" id="A0A1W9HX41"/>
<evidence type="ECO:0000256" key="8">
    <source>
        <dbReference type="SAM" id="Phobius"/>
    </source>
</evidence>
<dbReference type="PANTHER" id="PTHR33908:SF3">
    <property type="entry name" value="UNDECAPRENYL PHOSPHATE-ALPHA-4-AMINO-4-DEOXY-L-ARABINOSE ARABINOSYL TRANSFERASE"/>
    <property type="match status" value="1"/>
</dbReference>
<feature type="transmembrane region" description="Helical" evidence="8">
    <location>
        <begin position="137"/>
        <end position="153"/>
    </location>
</feature>
<evidence type="ECO:0000256" key="1">
    <source>
        <dbReference type="ARBA" id="ARBA00004651"/>
    </source>
</evidence>
<feature type="transmembrane region" description="Helical" evidence="8">
    <location>
        <begin position="27"/>
        <end position="46"/>
    </location>
</feature>
<dbReference type="GO" id="GO:0009103">
    <property type="term" value="P:lipopolysaccharide biosynthetic process"/>
    <property type="evidence" value="ECO:0007669"/>
    <property type="project" value="TreeGrafter"/>
</dbReference>
<keyword evidence="4" id="KW-0808">Transferase</keyword>
<organism evidence="10 11">
    <name type="scientific">Candidatus Raskinella chloraquaticus</name>
    <dbReference type="NCBI Taxonomy" id="1951219"/>
    <lineage>
        <taxon>Bacteria</taxon>
        <taxon>Pseudomonadati</taxon>
        <taxon>Pseudomonadota</taxon>
        <taxon>Alphaproteobacteria</taxon>
        <taxon>Hyphomicrobiales</taxon>
        <taxon>Phreatobacteraceae</taxon>
        <taxon>Candidatus Raskinella</taxon>
    </lineage>
</organism>
<evidence type="ECO:0000256" key="3">
    <source>
        <dbReference type="ARBA" id="ARBA00022676"/>
    </source>
</evidence>
<keyword evidence="5 8" id="KW-0812">Transmembrane</keyword>
<feature type="transmembrane region" description="Helical" evidence="8">
    <location>
        <begin position="233"/>
        <end position="253"/>
    </location>
</feature>
<dbReference type="InterPro" id="IPR050297">
    <property type="entry name" value="LipidA_mod_glycosyltrf_83"/>
</dbReference>
<keyword evidence="7 8" id="KW-0472">Membrane</keyword>
<feature type="transmembrane region" description="Helical" evidence="8">
    <location>
        <begin position="398"/>
        <end position="416"/>
    </location>
</feature>
<feature type="domain" description="ArnT-like N-terminal" evidence="9">
    <location>
        <begin position="99"/>
        <end position="254"/>
    </location>
</feature>
<evidence type="ECO:0000313" key="11">
    <source>
        <dbReference type="Proteomes" id="UP000192872"/>
    </source>
</evidence>
<feature type="transmembrane region" description="Helical" evidence="8">
    <location>
        <begin position="160"/>
        <end position="178"/>
    </location>
</feature>
<feature type="transmembrane region" description="Helical" evidence="8">
    <location>
        <begin position="428"/>
        <end position="447"/>
    </location>
</feature>
<protein>
    <recommendedName>
        <fullName evidence="9">ArnT-like N-terminal domain-containing protein</fullName>
    </recommendedName>
</protein>
<keyword evidence="3" id="KW-0328">Glycosyltransferase</keyword>
<feature type="transmembrane region" description="Helical" evidence="8">
    <location>
        <begin position="190"/>
        <end position="221"/>
    </location>
</feature>
<evidence type="ECO:0000259" key="9">
    <source>
        <dbReference type="Pfam" id="PF02366"/>
    </source>
</evidence>
<dbReference type="RefSeq" id="WP_376800581.1">
    <property type="nucleotide sequence ID" value="NZ_DBNB01000026.1"/>
</dbReference>
<gene>
    <name evidence="10" type="ORF">A4S15_09120</name>
</gene>
<feature type="transmembrane region" description="Helical" evidence="8">
    <location>
        <begin position="341"/>
        <end position="359"/>
    </location>
</feature>
<feature type="transmembrane region" description="Helical" evidence="8">
    <location>
        <begin position="317"/>
        <end position="335"/>
    </location>
</feature>
<name>A0A1W9HX41_9HYPH</name>
<comment type="subcellular location">
    <subcellularLocation>
        <location evidence="1">Cell membrane</location>
        <topology evidence="1">Multi-pass membrane protein</topology>
    </subcellularLocation>
</comment>
<feature type="transmembrane region" description="Helical" evidence="8">
    <location>
        <begin position="285"/>
        <end position="305"/>
    </location>
</feature>
<evidence type="ECO:0000256" key="5">
    <source>
        <dbReference type="ARBA" id="ARBA00022692"/>
    </source>
</evidence>
<evidence type="ECO:0000256" key="7">
    <source>
        <dbReference type="ARBA" id="ARBA00023136"/>
    </source>
</evidence>
<dbReference type="STRING" id="1827387.A4S15_09120"/>
<dbReference type="InterPro" id="IPR003342">
    <property type="entry name" value="ArnT-like_N"/>
</dbReference>
<keyword evidence="6 8" id="KW-1133">Transmembrane helix</keyword>
<evidence type="ECO:0000256" key="2">
    <source>
        <dbReference type="ARBA" id="ARBA00022475"/>
    </source>
</evidence>
<dbReference type="GO" id="GO:0005886">
    <property type="term" value="C:plasma membrane"/>
    <property type="evidence" value="ECO:0007669"/>
    <property type="project" value="UniProtKB-SubCell"/>
</dbReference>
<dbReference type="GO" id="GO:0016763">
    <property type="term" value="F:pentosyltransferase activity"/>
    <property type="evidence" value="ECO:0007669"/>
    <property type="project" value="TreeGrafter"/>
</dbReference>
<dbReference type="PANTHER" id="PTHR33908">
    <property type="entry name" value="MANNOSYLTRANSFERASE YKCB-RELATED"/>
    <property type="match status" value="1"/>
</dbReference>
<reference evidence="10 11" key="1">
    <citation type="journal article" date="2017" name="Water Res.">
        <title>Comammox in drinking water systems.</title>
        <authorList>
            <person name="Wang Y."/>
            <person name="Ma L."/>
            <person name="Mao Y."/>
            <person name="Jiang X."/>
            <person name="Xia Y."/>
            <person name="Yu K."/>
            <person name="Li B."/>
            <person name="Zhang T."/>
        </authorList>
    </citation>
    <scope>NUCLEOTIDE SEQUENCE [LARGE SCALE GENOMIC DNA]</scope>
    <source>
        <strain evidence="10">SG_bin8</strain>
    </source>
</reference>
<feature type="transmembrane region" description="Helical" evidence="8">
    <location>
        <begin position="113"/>
        <end position="131"/>
    </location>
</feature>
<feature type="transmembrane region" description="Helical" evidence="8">
    <location>
        <begin position="371"/>
        <end position="392"/>
    </location>
</feature>
<dbReference type="GO" id="GO:0010041">
    <property type="term" value="P:response to iron(III) ion"/>
    <property type="evidence" value="ECO:0007669"/>
    <property type="project" value="TreeGrafter"/>
</dbReference>
<keyword evidence="2" id="KW-1003">Cell membrane</keyword>
<evidence type="ECO:0000256" key="4">
    <source>
        <dbReference type="ARBA" id="ARBA00022679"/>
    </source>
</evidence>
<dbReference type="GO" id="GO:0000030">
    <property type="term" value="F:mannosyltransferase activity"/>
    <property type="evidence" value="ECO:0007669"/>
    <property type="project" value="InterPro"/>
</dbReference>
<feature type="transmembrane region" description="Helical" evidence="8">
    <location>
        <begin position="84"/>
        <end position="101"/>
    </location>
</feature>
<dbReference type="Pfam" id="PF02366">
    <property type="entry name" value="PMT"/>
    <property type="match status" value="1"/>
</dbReference>
<evidence type="ECO:0000313" key="10">
    <source>
        <dbReference type="EMBL" id="OQW51989.1"/>
    </source>
</evidence>
<evidence type="ECO:0000256" key="6">
    <source>
        <dbReference type="ARBA" id="ARBA00022989"/>
    </source>
</evidence>
<dbReference type="EMBL" id="LWDL01000016">
    <property type="protein sequence ID" value="OQW51989.1"/>
    <property type="molecule type" value="Genomic_DNA"/>
</dbReference>
<dbReference type="GO" id="GO:0006493">
    <property type="term" value="P:protein O-linked glycosylation"/>
    <property type="evidence" value="ECO:0007669"/>
    <property type="project" value="InterPro"/>
</dbReference>